<keyword evidence="3" id="KW-0645">Protease</keyword>
<dbReference type="GO" id="GO:0008233">
    <property type="term" value="F:peptidase activity"/>
    <property type="evidence" value="ECO:0007669"/>
    <property type="project" value="UniProtKB-KW"/>
</dbReference>
<feature type="chain" id="PRO_5036150505" evidence="1">
    <location>
        <begin position="18"/>
        <end position="317"/>
    </location>
</feature>
<feature type="signal peptide" evidence="1">
    <location>
        <begin position="1"/>
        <end position="17"/>
    </location>
</feature>
<evidence type="ECO:0000259" key="2">
    <source>
        <dbReference type="PROSITE" id="PS50990"/>
    </source>
</evidence>
<evidence type="ECO:0000313" key="4">
    <source>
        <dbReference type="EMBL" id="CAA0113408.1"/>
    </source>
</evidence>
<dbReference type="NCBIfam" id="NF033920">
    <property type="entry name" value="C39_PA2778_fam"/>
    <property type="match status" value="1"/>
</dbReference>
<dbReference type="InterPro" id="IPR039563">
    <property type="entry name" value="Peptidase_C39_single_dom"/>
</dbReference>
<dbReference type="CDD" id="cd02549">
    <property type="entry name" value="Peptidase_C39A"/>
    <property type="match status" value="1"/>
</dbReference>
<gene>
    <name evidence="3" type="primary">bepA_4</name>
    <name evidence="4" type="ORF">IHBHHGIJ_03411</name>
    <name evidence="3" type="ORF">KFEGEMFD_02030</name>
</gene>
<dbReference type="PROSITE" id="PS51257">
    <property type="entry name" value="PROKAR_LIPOPROTEIN"/>
    <property type="match status" value="1"/>
</dbReference>
<dbReference type="InterPro" id="IPR011990">
    <property type="entry name" value="TPR-like_helical_dom_sf"/>
</dbReference>
<name>A0A5S9PHX2_9GAMM</name>
<accession>A0A5S9PHX2</accession>
<keyword evidence="3" id="KW-0378">Hydrolase</keyword>
<dbReference type="EC" id="3.4.-.-" evidence="3"/>
<dbReference type="AlphaFoldDB" id="A0A5S9PHX2"/>
<evidence type="ECO:0000313" key="3">
    <source>
        <dbReference type="EMBL" id="CAA0103596.1"/>
    </source>
</evidence>
<dbReference type="EMBL" id="CACSIM010000003">
    <property type="protein sequence ID" value="CAA0103596.1"/>
    <property type="molecule type" value="Genomic_DNA"/>
</dbReference>
<dbReference type="Pfam" id="PF13529">
    <property type="entry name" value="Peptidase_C39_2"/>
    <property type="match status" value="1"/>
</dbReference>
<dbReference type="GO" id="GO:0016020">
    <property type="term" value="C:membrane"/>
    <property type="evidence" value="ECO:0007669"/>
    <property type="project" value="InterPro"/>
</dbReference>
<dbReference type="Proteomes" id="UP000435877">
    <property type="component" value="Unassembled WGS sequence"/>
</dbReference>
<organism evidence="3 6">
    <name type="scientific">Zhongshania aliphaticivorans</name>
    <dbReference type="NCBI Taxonomy" id="1470434"/>
    <lineage>
        <taxon>Bacteria</taxon>
        <taxon>Pseudomonadati</taxon>
        <taxon>Pseudomonadota</taxon>
        <taxon>Gammaproteobacteria</taxon>
        <taxon>Cellvibrionales</taxon>
        <taxon>Spongiibacteraceae</taxon>
        <taxon>Zhongshania</taxon>
    </lineage>
</organism>
<reference evidence="5 6" key="1">
    <citation type="submission" date="2019-11" db="EMBL/GenBank/DDBJ databases">
        <authorList>
            <person name="Holert J."/>
        </authorList>
    </citation>
    <scope>NUCLEOTIDE SEQUENCE [LARGE SCALE GENOMIC DNA]</scope>
    <source>
        <strain evidence="3">BC3_2A</strain>
        <strain evidence="4">SB11_1A</strain>
    </source>
</reference>
<dbReference type="OrthoDB" id="5611441at2"/>
<evidence type="ECO:0000313" key="6">
    <source>
        <dbReference type="Proteomes" id="UP000439591"/>
    </source>
</evidence>
<evidence type="ECO:0000256" key="1">
    <source>
        <dbReference type="SAM" id="SignalP"/>
    </source>
</evidence>
<keyword evidence="1" id="KW-0732">Signal</keyword>
<dbReference type="EMBL" id="CACSIK010000004">
    <property type="protein sequence ID" value="CAA0113408.1"/>
    <property type="molecule type" value="Genomic_DNA"/>
</dbReference>
<dbReference type="InterPro" id="IPR005074">
    <property type="entry name" value="Peptidase_C39"/>
</dbReference>
<dbReference type="Gene3D" id="1.25.40.10">
    <property type="entry name" value="Tetratricopeptide repeat domain"/>
    <property type="match status" value="1"/>
</dbReference>
<dbReference type="Pfam" id="PF14559">
    <property type="entry name" value="TPR_19"/>
    <property type="match status" value="1"/>
</dbReference>
<dbReference type="PROSITE" id="PS50990">
    <property type="entry name" value="PEPTIDASE_C39"/>
    <property type="match status" value="1"/>
</dbReference>
<dbReference type="Gene3D" id="3.90.70.10">
    <property type="entry name" value="Cysteine proteinases"/>
    <property type="match status" value="1"/>
</dbReference>
<dbReference type="RefSeq" id="WP_159270188.1">
    <property type="nucleotide sequence ID" value="NZ_CACSIK010000004.1"/>
</dbReference>
<dbReference type="GO" id="GO:0006508">
    <property type="term" value="P:proteolysis"/>
    <property type="evidence" value="ECO:0007669"/>
    <property type="project" value="UniProtKB-KW"/>
</dbReference>
<dbReference type="GO" id="GO:0005524">
    <property type="term" value="F:ATP binding"/>
    <property type="evidence" value="ECO:0007669"/>
    <property type="project" value="InterPro"/>
</dbReference>
<protein>
    <submittedName>
        <fullName evidence="3">Beta-barrel assembly-enhancing protease</fullName>
        <ecNumber evidence="3">3.4.-.-</ecNumber>
    </submittedName>
</protein>
<proteinExistence type="predicted"/>
<evidence type="ECO:0000313" key="5">
    <source>
        <dbReference type="Proteomes" id="UP000435877"/>
    </source>
</evidence>
<keyword evidence="5" id="KW-1185">Reference proteome</keyword>
<feature type="domain" description="Peptidase C39" evidence="2">
    <location>
        <begin position="40"/>
        <end position="171"/>
    </location>
</feature>
<dbReference type="SUPFAM" id="SSF48452">
    <property type="entry name" value="TPR-like"/>
    <property type="match status" value="1"/>
</dbReference>
<dbReference type="InterPro" id="IPR039564">
    <property type="entry name" value="Peptidase_C39-like"/>
</dbReference>
<sequence length="317" mass="34470">MRLASVLITCLLLQACASVVVSGRDSLPAKQLLTVPFVSQQDFYCGPAALEEIARFHGLSVDQQSIAKQVFIPGKKGSLAIEMQAAARQLGLLPYPLDKNLSSIISEVAADNPVLVFQNLGFAWWPQWHYAVVVGYDLYTDELILHSGSHKNYRLSFATFTKTWARANNWARVLTDSSYLPETAKPASYISTAYDFEQAGDVELAMSFYNLAAEEWPASKPVLTAQANVALNQGDISRAISLFAQLVQMDGDDPALWNNYAFALLAKGCANEAITAINTAISLAADPVLYQNSRDEIASSADTSQSCPGIFMPSSDI</sequence>
<dbReference type="Proteomes" id="UP000439591">
    <property type="component" value="Unassembled WGS sequence"/>
</dbReference>